<dbReference type="Proteomes" id="UP001311915">
    <property type="component" value="Unassembled WGS sequence"/>
</dbReference>
<dbReference type="AlphaFoldDB" id="A0AAV9LKY1"/>
<dbReference type="InterPro" id="IPR052421">
    <property type="entry name" value="PCW_Enzyme_Inhibitor"/>
</dbReference>
<feature type="chain" id="PRO_5043407002" description="Pectinesterase inhibitor domain-containing protein" evidence="4">
    <location>
        <begin position="28"/>
        <end position="166"/>
    </location>
</feature>
<name>A0AAV9LKY1_9SOLN</name>
<dbReference type="PANTHER" id="PTHR36710:SF8">
    <property type="entry name" value="PECTINESTERASE INHIBITOR-LIKE"/>
    <property type="match status" value="1"/>
</dbReference>
<dbReference type="Gene3D" id="1.20.140.40">
    <property type="entry name" value="Invertase/pectin methylesterase inhibitor family protein"/>
    <property type="match status" value="1"/>
</dbReference>
<evidence type="ECO:0000259" key="5">
    <source>
        <dbReference type="SMART" id="SM00856"/>
    </source>
</evidence>
<feature type="signal peptide" evidence="4">
    <location>
        <begin position="1"/>
        <end position="27"/>
    </location>
</feature>
<keyword evidence="2" id="KW-1015">Disulfide bond</keyword>
<comment type="caution">
    <text evidence="6">The sequence shown here is derived from an EMBL/GenBank/DDBJ whole genome shotgun (WGS) entry which is preliminary data.</text>
</comment>
<protein>
    <recommendedName>
        <fullName evidence="5">Pectinesterase inhibitor domain-containing protein</fullName>
    </recommendedName>
</protein>
<dbReference type="NCBIfam" id="TIGR01614">
    <property type="entry name" value="PME_inhib"/>
    <property type="match status" value="1"/>
</dbReference>
<dbReference type="CDD" id="cd15797">
    <property type="entry name" value="PMEI"/>
    <property type="match status" value="1"/>
</dbReference>
<dbReference type="PANTHER" id="PTHR36710">
    <property type="entry name" value="PECTINESTERASE INHIBITOR-LIKE"/>
    <property type="match status" value="1"/>
</dbReference>
<sequence>MTSTSFSLCSSLILIIVCAFLAIQSSSNPLNDVCTKFKNLDFCYSVLKDYSHQNLHDLTQSTISLATASASATNVKINKRYITLCATYYKWAISTLGNAQQYLDMGQYENLKTAANIVRENAFNCEMAFEMIPGYVSTITKENDDIQKFSDIIVVAANFFFNLIRE</sequence>
<comment type="similarity">
    <text evidence="3">Belongs to the PMEI family.</text>
</comment>
<accession>A0AAV9LKY1</accession>
<dbReference type="SMART" id="SM00856">
    <property type="entry name" value="PMEI"/>
    <property type="match status" value="1"/>
</dbReference>
<dbReference type="InterPro" id="IPR035513">
    <property type="entry name" value="Invertase/methylesterase_inhib"/>
</dbReference>
<keyword evidence="1 4" id="KW-0732">Signal</keyword>
<keyword evidence="7" id="KW-1185">Reference proteome</keyword>
<reference evidence="6 7" key="1">
    <citation type="submission" date="2023-10" db="EMBL/GenBank/DDBJ databases">
        <title>Genome-Wide Identification Analysis in wild type Solanum Pinnatisectum Reveals Some Genes Defensing Phytophthora Infestans.</title>
        <authorList>
            <person name="Sun C."/>
        </authorList>
    </citation>
    <scope>NUCLEOTIDE SEQUENCE [LARGE SCALE GENOMIC DNA]</scope>
    <source>
        <strain evidence="6">LQN</strain>
        <tissue evidence="6">Leaf</tissue>
    </source>
</reference>
<feature type="domain" description="Pectinesterase inhibitor" evidence="5">
    <location>
        <begin position="25"/>
        <end position="156"/>
    </location>
</feature>
<evidence type="ECO:0000256" key="2">
    <source>
        <dbReference type="ARBA" id="ARBA00023157"/>
    </source>
</evidence>
<evidence type="ECO:0000313" key="7">
    <source>
        <dbReference type="Proteomes" id="UP001311915"/>
    </source>
</evidence>
<dbReference type="GO" id="GO:0046910">
    <property type="term" value="F:pectinesterase inhibitor activity"/>
    <property type="evidence" value="ECO:0007669"/>
    <property type="project" value="InterPro"/>
</dbReference>
<dbReference type="SUPFAM" id="SSF101148">
    <property type="entry name" value="Plant invertase/pectin methylesterase inhibitor"/>
    <property type="match status" value="1"/>
</dbReference>
<evidence type="ECO:0000256" key="1">
    <source>
        <dbReference type="ARBA" id="ARBA00022729"/>
    </source>
</evidence>
<proteinExistence type="inferred from homology"/>
<organism evidence="6 7">
    <name type="scientific">Solanum pinnatisectum</name>
    <name type="common">tansyleaf nightshade</name>
    <dbReference type="NCBI Taxonomy" id="50273"/>
    <lineage>
        <taxon>Eukaryota</taxon>
        <taxon>Viridiplantae</taxon>
        <taxon>Streptophyta</taxon>
        <taxon>Embryophyta</taxon>
        <taxon>Tracheophyta</taxon>
        <taxon>Spermatophyta</taxon>
        <taxon>Magnoliopsida</taxon>
        <taxon>eudicotyledons</taxon>
        <taxon>Gunneridae</taxon>
        <taxon>Pentapetalae</taxon>
        <taxon>asterids</taxon>
        <taxon>lamiids</taxon>
        <taxon>Solanales</taxon>
        <taxon>Solanaceae</taxon>
        <taxon>Solanoideae</taxon>
        <taxon>Solaneae</taxon>
        <taxon>Solanum</taxon>
    </lineage>
</organism>
<evidence type="ECO:0000256" key="4">
    <source>
        <dbReference type="SAM" id="SignalP"/>
    </source>
</evidence>
<dbReference type="InterPro" id="IPR006501">
    <property type="entry name" value="Pectinesterase_inhib_dom"/>
</dbReference>
<dbReference type="InterPro" id="IPR034086">
    <property type="entry name" value="PMEI_plant"/>
</dbReference>
<dbReference type="Pfam" id="PF04043">
    <property type="entry name" value="PMEI"/>
    <property type="match status" value="1"/>
</dbReference>
<evidence type="ECO:0000256" key="3">
    <source>
        <dbReference type="ARBA" id="ARBA00038471"/>
    </source>
</evidence>
<evidence type="ECO:0000313" key="6">
    <source>
        <dbReference type="EMBL" id="KAK4726361.1"/>
    </source>
</evidence>
<gene>
    <name evidence="6" type="ORF">R3W88_031278</name>
</gene>
<dbReference type="EMBL" id="JAWPEI010000005">
    <property type="protein sequence ID" value="KAK4726361.1"/>
    <property type="molecule type" value="Genomic_DNA"/>
</dbReference>